<protein>
    <recommendedName>
        <fullName evidence="4">PepSY domain-containing membrane protein</fullName>
    </recommendedName>
</protein>
<feature type="transmembrane region" description="Helical" evidence="1">
    <location>
        <begin position="444"/>
        <end position="465"/>
    </location>
</feature>
<reference evidence="2 3" key="1">
    <citation type="submission" date="2017-09" db="EMBL/GenBank/DDBJ databases">
        <title>Genomics of the genus Arcobacter.</title>
        <authorList>
            <person name="Perez-Cataluna A."/>
            <person name="Figueras M.J."/>
            <person name="Salas-Masso N."/>
        </authorList>
    </citation>
    <scope>NUCLEOTIDE SEQUENCE [LARGE SCALE GENOMIC DNA]</scope>
    <source>
        <strain evidence="2 3">CECT 7386</strain>
    </source>
</reference>
<feature type="transmembrane region" description="Helical" evidence="1">
    <location>
        <begin position="418"/>
        <end position="437"/>
    </location>
</feature>
<evidence type="ECO:0000313" key="2">
    <source>
        <dbReference type="EMBL" id="RXK16230.1"/>
    </source>
</evidence>
<organism evidence="2 3">
    <name type="scientific">Malaciobacter mytili LMG 24559</name>
    <dbReference type="NCBI Taxonomy" id="1032238"/>
    <lineage>
        <taxon>Bacteria</taxon>
        <taxon>Pseudomonadati</taxon>
        <taxon>Campylobacterota</taxon>
        <taxon>Epsilonproteobacteria</taxon>
        <taxon>Campylobacterales</taxon>
        <taxon>Arcobacteraceae</taxon>
        <taxon>Malaciobacter</taxon>
    </lineage>
</organism>
<keyword evidence="1" id="KW-0812">Transmembrane</keyword>
<dbReference type="Proteomes" id="UP000290092">
    <property type="component" value="Unassembled WGS sequence"/>
</dbReference>
<feature type="transmembrane region" description="Helical" evidence="1">
    <location>
        <begin position="387"/>
        <end position="406"/>
    </location>
</feature>
<comment type="caution">
    <text evidence="2">The sequence shown here is derived from an EMBL/GenBank/DDBJ whole genome shotgun (WGS) entry which is preliminary data.</text>
</comment>
<dbReference type="Pfam" id="PF03929">
    <property type="entry name" value="PepSY_TM"/>
    <property type="match status" value="1"/>
</dbReference>
<feature type="transmembrane region" description="Helical" evidence="1">
    <location>
        <begin position="140"/>
        <end position="163"/>
    </location>
</feature>
<gene>
    <name evidence="2" type="ORF">CP985_04420</name>
</gene>
<dbReference type="EMBL" id="NXID01000012">
    <property type="protein sequence ID" value="RXK16230.1"/>
    <property type="molecule type" value="Genomic_DNA"/>
</dbReference>
<accession>A0AAX2AJC5</accession>
<keyword evidence="3" id="KW-1185">Reference proteome</keyword>
<sequence>MKTEKLNLKYLLRAHTVIGLVCVFLFYISSYFGAFTLFLPYIQIWETPSKHIKHTVNYEFNIDKKLEKIINEYKFNTKNIEITPPNFKDPRIQISSKNQNSVFLNPNTNEILDTKNEQKTVSTFFNMIHFGGNIPIVGRVMMGIASICILFLIISGIMIFFLNKKKKANERKSFKRTWYKWHKYLGLFLATFIFIFAITGAFLGFMLTNSAPFALTASNFEKSSLRPLVSPIIFQQKELLKEDTNISKMQDLSFLILKAKENYKNLHIDKINIYNFNKSNSQIHFRGHLTNNKALTGPFNKVFITLNSNTAEVIEKKQLEQTHIINKVMSAFYFLHFLPDETILLRTIFFILSIFMIICLVFGYLIWAEKKLKHQNDLGYFNFLNRFCIAIMIGVIPASCFVIFLHWLLPFETYDREIWIQGCFYTLWAFTLFYSMYENSITKIFKLFFLISIILIVCAVLLHGLKTELYFWISFQKELYALFLVDIIFLFFALILLFLYFYIEKLEVFKRLHNEEFLYYEK</sequence>
<dbReference type="InterPro" id="IPR005625">
    <property type="entry name" value="PepSY-ass_TM"/>
</dbReference>
<feature type="transmembrane region" description="Helical" evidence="1">
    <location>
        <begin position="12"/>
        <end position="39"/>
    </location>
</feature>
<keyword evidence="1" id="KW-1133">Transmembrane helix</keyword>
<feature type="transmembrane region" description="Helical" evidence="1">
    <location>
        <begin position="480"/>
        <end position="503"/>
    </location>
</feature>
<dbReference type="PANTHER" id="PTHR34219">
    <property type="entry name" value="IRON-REGULATED INNER MEMBRANE PROTEIN-RELATED"/>
    <property type="match status" value="1"/>
</dbReference>
<dbReference type="AlphaFoldDB" id="A0AAX2AJC5"/>
<dbReference type="RefSeq" id="WP_114841539.1">
    <property type="nucleotide sequence ID" value="NZ_CP031219.1"/>
</dbReference>
<evidence type="ECO:0000313" key="3">
    <source>
        <dbReference type="Proteomes" id="UP000290092"/>
    </source>
</evidence>
<name>A0AAX2AJC5_9BACT</name>
<feature type="transmembrane region" description="Helical" evidence="1">
    <location>
        <begin position="343"/>
        <end position="367"/>
    </location>
</feature>
<evidence type="ECO:0000256" key="1">
    <source>
        <dbReference type="SAM" id="Phobius"/>
    </source>
</evidence>
<proteinExistence type="predicted"/>
<dbReference type="KEGG" id="amyt:AMYT_1090"/>
<evidence type="ECO:0008006" key="4">
    <source>
        <dbReference type="Google" id="ProtNLM"/>
    </source>
</evidence>
<feature type="transmembrane region" description="Helical" evidence="1">
    <location>
        <begin position="184"/>
        <end position="207"/>
    </location>
</feature>
<keyword evidence="1" id="KW-0472">Membrane</keyword>